<keyword evidence="5 11" id="KW-1133">Transmembrane helix</keyword>
<reference evidence="13 14" key="1">
    <citation type="journal article" date="2016" name="Nat. Commun.">
        <title>Thousands of microbial genomes shed light on interconnected biogeochemical processes in an aquifer system.</title>
        <authorList>
            <person name="Anantharaman K."/>
            <person name="Brown C.T."/>
            <person name="Hug L.A."/>
            <person name="Sharon I."/>
            <person name="Castelle C.J."/>
            <person name="Probst A.J."/>
            <person name="Thomas B.C."/>
            <person name="Singh A."/>
            <person name="Wilkins M.J."/>
            <person name="Karaoz U."/>
            <person name="Brodie E.L."/>
            <person name="Williams K.H."/>
            <person name="Hubbard S.S."/>
            <person name="Banfield J.F."/>
        </authorList>
    </citation>
    <scope>NUCLEOTIDE SEQUENCE [LARGE SCALE GENOMIC DNA]</scope>
</reference>
<dbReference type="SMART" id="SM00756">
    <property type="entry name" value="VKc"/>
    <property type="match status" value="1"/>
</dbReference>
<comment type="caution">
    <text evidence="13">The sequence shown here is derived from an EMBL/GenBank/DDBJ whole genome shotgun (WGS) entry which is preliminary data.</text>
</comment>
<dbReference type="PANTHER" id="PTHR34573:SF1">
    <property type="entry name" value="VITAMIN K EPOXIDE REDUCTASE DOMAIN-CONTAINING PROTEIN"/>
    <property type="match status" value="1"/>
</dbReference>
<dbReference type="GO" id="GO:0016020">
    <property type="term" value="C:membrane"/>
    <property type="evidence" value="ECO:0007669"/>
    <property type="project" value="UniProtKB-SubCell"/>
</dbReference>
<keyword evidence="3 11" id="KW-0812">Transmembrane</keyword>
<evidence type="ECO:0000313" key="13">
    <source>
        <dbReference type="EMBL" id="OGG78372.1"/>
    </source>
</evidence>
<comment type="similarity">
    <text evidence="2">Belongs to the VKOR family.</text>
</comment>
<evidence type="ECO:0000259" key="12">
    <source>
        <dbReference type="SMART" id="SM00756"/>
    </source>
</evidence>
<dbReference type="InterPro" id="IPR038354">
    <property type="entry name" value="VKOR_sf"/>
</dbReference>
<accession>A0A1F6EXU9</accession>
<protein>
    <recommendedName>
        <fullName evidence="12">Vitamin K epoxide reductase domain-containing protein</fullName>
    </recommendedName>
</protein>
<proteinExistence type="inferred from homology"/>
<dbReference type="InterPro" id="IPR044698">
    <property type="entry name" value="VKOR/LTO1"/>
</dbReference>
<name>A0A1F6EXU9_9BACT</name>
<evidence type="ECO:0000256" key="7">
    <source>
        <dbReference type="ARBA" id="ARBA00023136"/>
    </source>
</evidence>
<dbReference type="GO" id="GO:0048038">
    <property type="term" value="F:quinone binding"/>
    <property type="evidence" value="ECO:0007669"/>
    <property type="project" value="UniProtKB-KW"/>
</dbReference>
<evidence type="ECO:0000256" key="3">
    <source>
        <dbReference type="ARBA" id="ARBA00022692"/>
    </source>
</evidence>
<dbReference type="Proteomes" id="UP000178811">
    <property type="component" value="Unassembled WGS sequence"/>
</dbReference>
<organism evidence="13 14">
    <name type="scientific">Candidatus Kaiserbacteria bacterium RIFCSPLOWO2_01_FULL_52_12b</name>
    <dbReference type="NCBI Taxonomy" id="1798509"/>
    <lineage>
        <taxon>Bacteria</taxon>
        <taxon>Candidatus Kaiseribacteriota</taxon>
    </lineage>
</organism>
<keyword evidence="9" id="KW-0676">Redox-active center</keyword>
<evidence type="ECO:0000256" key="5">
    <source>
        <dbReference type="ARBA" id="ARBA00022989"/>
    </source>
</evidence>
<dbReference type="Pfam" id="PF07884">
    <property type="entry name" value="VKOR"/>
    <property type="match status" value="1"/>
</dbReference>
<feature type="transmembrane region" description="Helical" evidence="11">
    <location>
        <begin position="62"/>
        <end position="81"/>
    </location>
</feature>
<gene>
    <name evidence="13" type="ORF">A3A36_01380</name>
</gene>
<feature type="transmembrane region" description="Helical" evidence="11">
    <location>
        <begin position="111"/>
        <end position="135"/>
    </location>
</feature>
<feature type="transmembrane region" description="Helical" evidence="11">
    <location>
        <begin position="88"/>
        <end position="105"/>
    </location>
</feature>
<keyword evidence="8" id="KW-1015">Disulfide bond</keyword>
<keyword evidence="6" id="KW-0560">Oxidoreductase</keyword>
<evidence type="ECO:0000256" key="4">
    <source>
        <dbReference type="ARBA" id="ARBA00022719"/>
    </source>
</evidence>
<evidence type="ECO:0000256" key="10">
    <source>
        <dbReference type="SAM" id="MobiDB-lite"/>
    </source>
</evidence>
<evidence type="ECO:0000256" key="8">
    <source>
        <dbReference type="ARBA" id="ARBA00023157"/>
    </source>
</evidence>
<dbReference type="AlphaFoldDB" id="A0A1F6EXU9"/>
<keyword evidence="4" id="KW-0874">Quinone</keyword>
<evidence type="ECO:0000313" key="14">
    <source>
        <dbReference type="Proteomes" id="UP000178811"/>
    </source>
</evidence>
<dbReference type="InterPro" id="IPR012932">
    <property type="entry name" value="VKOR"/>
</dbReference>
<evidence type="ECO:0000256" key="1">
    <source>
        <dbReference type="ARBA" id="ARBA00004141"/>
    </source>
</evidence>
<feature type="domain" description="Vitamin K epoxide reductase" evidence="12">
    <location>
        <begin position="2"/>
        <end position="136"/>
    </location>
</feature>
<evidence type="ECO:0000256" key="11">
    <source>
        <dbReference type="SAM" id="Phobius"/>
    </source>
</evidence>
<dbReference type="Gene3D" id="1.20.1440.130">
    <property type="entry name" value="VKOR domain"/>
    <property type="match status" value="1"/>
</dbReference>
<feature type="region of interest" description="Disordered" evidence="10">
    <location>
        <begin position="143"/>
        <end position="168"/>
    </location>
</feature>
<dbReference type="PANTHER" id="PTHR34573">
    <property type="entry name" value="VKC DOMAIN-CONTAINING PROTEIN"/>
    <property type="match status" value="1"/>
</dbReference>
<dbReference type="EMBL" id="MFLW01000010">
    <property type="protein sequence ID" value="OGG78372.1"/>
    <property type="molecule type" value="Genomic_DNA"/>
</dbReference>
<dbReference type="GO" id="GO:0016491">
    <property type="term" value="F:oxidoreductase activity"/>
    <property type="evidence" value="ECO:0007669"/>
    <property type="project" value="UniProtKB-KW"/>
</dbReference>
<keyword evidence="7 11" id="KW-0472">Membrane</keyword>
<dbReference type="CDD" id="cd12916">
    <property type="entry name" value="VKOR_1"/>
    <property type="match status" value="1"/>
</dbReference>
<evidence type="ECO:0000256" key="9">
    <source>
        <dbReference type="ARBA" id="ARBA00023284"/>
    </source>
</evidence>
<evidence type="ECO:0000256" key="2">
    <source>
        <dbReference type="ARBA" id="ARBA00006214"/>
    </source>
</evidence>
<evidence type="ECO:0000256" key="6">
    <source>
        <dbReference type="ARBA" id="ARBA00023002"/>
    </source>
</evidence>
<sequence length="168" mass="18021">MKRAGVVLILLLAFAGLANSTYLAQHEKDGTPLICNVQNLSGCNIVAASQYSRLFGISLGEYGVLFYGILFVLAALELVLVDRLLRRILQGVSLVGVIASLYFTALQLFIIGAFCIYCTASAIITLLIFIFASFIEPLRKNNKKNPPASATSPASGLPKGSIRMPPTP</sequence>
<comment type="subcellular location">
    <subcellularLocation>
        <location evidence="1">Membrane</location>
        <topology evidence="1">Multi-pass membrane protein</topology>
    </subcellularLocation>
</comment>